<name>A0ABU7IXQ5_9FLAO</name>
<keyword evidence="2" id="KW-0238">DNA-binding</keyword>
<keyword evidence="7" id="KW-1185">Reference proteome</keyword>
<evidence type="ECO:0000256" key="1">
    <source>
        <dbReference type="ARBA" id="ARBA00023015"/>
    </source>
</evidence>
<evidence type="ECO:0000256" key="2">
    <source>
        <dbReference type="ARBA" id="ARBA00023125"/>
    </source>
</evidence>
<dbReference type="Gene3D" id="1.10.10.60">
    <property type="entry name" value="Homeodomain-like"/>
    <property type="match status" value="2"/>
</dbReference>
<dbReference type="InterPro" id="IPR018060">
    <property type="entry name" value="HTH_AraC"/>
</dbReference>
<sequence>MLQIRILITFLLLSSHSYPIVPIGIEGVTKEFHKNSSEVGLEKAEILFLDHRYPEAIENYIEVLSKKENDNSLILKRVAQSYSALNDPTNSAEFIETYLKSDFNTDVFADSWFDNIRDTPEFVEISEKYTPQFSIWSFMYLYVALIGFYISVIIHFNRKVDRIAKILISSFIFIHSFFILHICLNITNYQYRFPHSYLMSTCFSFLYGPLLYFYFKRITKQYKFKKKDFLHLIPTALFLIYILPTYMLSAEEKLALMVGRTENGLNPGDSSNLEIIVALKLVSLMAYGFFIRKLYLSYKEQKEESNHESRIWQRNIYCIHVAYIFCYAGYGVLISNNVISGFLYHSQVICMALMVMYIGYCAIVQPDVFNGTSSIKNLFFKYEKSGLTSSLSNELRDNLIRLFDQEKIHKENDLNLEKLANKLNTTRHNASQVINEHFNMNFNEMVNKYRISEAKEIFNSDFQRNLNIIDVAYEVGFNNKVTFNKAFKKDTHLTPSEYQRRIFAEAVQS</sequence>
<proteinExistence type="predicted"/>
<dbReference type="PANTHER" id="PTHR43280:SF29">
    <property type="entry name" value="ARAC-FAMILY TRANSCRIPTIONAL REGULATOR"/>
    <property type="match status" value="1"/>
</dbReference>
<protein>
    <submittedName>
        <fullName evidence="6">Helix-turn-helix domain-containing protein</fullName>
    </submittedName>
</protein>
<keyword evidence="4" id="KW-1133">Transmembrane helix</keyword>
<evidence type="ECO:0000259" key="5">
    <source>
        <dbReference type="PROSITE" id="PS01124"/>
    </source>
</evidence>
<feature type="transmembrane region" description="Helical" evidence="4">
    <location>
        <begin position="166"/>
        <end position="191"/>
    </location>
</feature>
<feature type="transmembrane region" description="Helical" evidence="4">
    <location>
        <begin position="275"/>
        <end position="295"/>
    </location>
</feature>
<keyword evidence="3" id="KW-0804">Transcription</keyword>
<dbReference type="InterPro" id="IPR009057">
    <property type="entry name" value="Homeodomain-like_sf"/>
</dbReference>
<organism evidence="6 7">
    <name type="scientific">Maribacter cobaltidurans</name>
    <dbReference type="NCBI Taxonomy" id="1178778"/>
    <lineage>
        <taxon>Bacteria</taxon>
        <taxon>Pseudomonadati</taxon>
        <taxon>Bacteroidota</taxon>
        <taxon>Flavobacteriia</taxon>
        <taxon>Flavobacteriales</taxon>
        <taxon>Flavobacteriaceae</taxon>
        <taxon>Maribacter</taxon>
    </lineage>
</organism>
<dbReference type="Pfam" id="PF12833">
    <property type="entry name" value="HTH_18"/>
    <property type="match status" value="1"/>
</dbReference>
<comment type="caution">
    <text evidence="6">The sequence shown here is derived from an EMBL/GenBank/DDBJ whole genome shotgun (WGS) entry which is preliminary data.</text>
</comment>
<evidence type="ECO:0000256" key="4">
    <source>
        <dbReference type="SAM" id="Phobius"/>
    </source>
</evidence>
<dbReference type="EMBL" id="JAZDDG010000008">
    <property type="protein sequence ID" value="MEE1977769.1"/>
    <property type="molecule type" value="Genomic_DNA"/>
</dbReference>
<accession>A0ABU7IXQ5</accession>
<keyword evidence="1" id="KW-0805">Transcription regulation</keyword>
<dbReference type="SMART" id="SM00342">
    <property type="entry name" value="HTH_ARAC"/>
    <property type="match status" value="1"/>
</dbReference>
<feature type="transmembrane region" description="Helical" evidence="4">
    <location>
        <begin position="197"/>
        <end position="215"/>
    </location>
</feature>
<feature type="transmembrane region" description="Helical" evidence="4">
    <location>
        <begin position="133"/>
        <end position="154"/>
    </location>
</feature>
<dbReference type="RefSeq" id="WP_272652451.1">
    <property type="nucleotide sequence ID" value="NZ_JAZDDG010000008.1"/>
</dbReference>
<dbReference type="PROSITE" id="PS01124">
    <property type="entry name" value="HTH_ARAC_FAMILY_2"/>
    <property type="match status" value="1"/>
</dbReference>
<feature type="transmembrane region" description="Helical" evidence="4">
    <location>
        <begin position="316"/>
        <end position="336"/>
    </location>
</feature>
<keyword evidence="4" id="KW-0472">Membrane</keyword>
<reference evidence="6 7" key="1">
    <citation type="submission" date="2024-01" db="EMBL/GenBank/DDBJ databases">
        <title>Maribacter spp. originated from different algae showed divergent polysaccharides utilization ability.</title>
        <authorList>
            <person name="Wang H."/>
            <person name="Wu Y."/>
        </authorList>
    </citation>
    <scope>NUCLEOTIDE SEQUENCE [LARGE SCALE GENOMIC DNA]</scope>
    <source>
        <strain evidence="6 7">PR1</strain>
    </source>
</reference>
<feature type="domain" description="HTH araC/xylS-type" evidence="5">
    <location>
        <begin position="398"/>
        <end position="501"/>
    </location>
</feature>
<dbReference type="SUPFAM" id="SSF46689">
    <property type="entry name" value="Homeodomain-like"/>
    <property type="match status" value="1"/>
</dbReference>
<dbReference type="Proteomes" id="UP001356308">
    <property type="component" value="Unassembled WGS sequence"/>
</dbReference>
<feature type="transmembrane region" description="Helical" evidence="4">
    <location>
        <begin position="342"/>
        <end position="363"/>
    </location>
</feature>
<keyword evidence="4" id="KW-0812">Transmembrane</keyword>
<gene>
    <name evidence="6" type="ORF">V1I91_16940</name>
</gene>
<feature type="transmembrane region" description="Helical" evidence="4">
    <location>
        <begin position="229"/>
        <end position="248"/>
    </location>
</feature>
<evidence type="ECO:0000256" key="3">
    <source>
        <dbReference type="ARBA" id="ARBA00023163"/>
    </source>
</evidence>
<evidence type="ECO:0000313" key="7">
    <source>
        <dbReference type="Proteomes" id="UP001356308"/>
    </source>
</evidence>
<dbReference type="PANTHER" id="PTHR43280">
    <property type="entry name" value="ARAC-FAMILY TRANSCRIPTIONAL REGULATOR"/>
    <property type="match status" value="1"/>
</dbReference>
<evidence type="ECO:0000313" key="6">
    <source>
        <dbReference type="EMBL" id="MEE1977769.1"/>
    </source>
</evidence>